<feature type="region of interest" description="Disordered" evidence="1">
    <location>
        <begin position="41"/>
        <end position="72"/>
    </location>
</feature>
<evidence type="ECO:0000256" key="1">
    <source>
        <dbReference type="SAM" id="MobiDB-lite"/>
    </source>
</evidence>
<feature type="compositionally biased region" description="Basic and acidic residues" evidence="1">
    <location>
        <begin position="43"/>
        <end position="52"/>
    </location>
</feature>
<keyword evidence="2" id="KW-1133">Transmembrane helix</keyword>
<dbReference type="EMBL" id="MLYV02001274">
    <property type="protein sequence ID" value="PSR71515.1"/>
    <property type="molecule type" value="Genomic_DNA"/>
</dbReference>
<keyword evidence="4" id="KW-1185">Reference proteome</keyword>
<comment type="caution">
    <text evidence="3">The sequence shown here is derived from an EMBL/GenBank/DDBJ whole genome shotgun (WGS) entry which is preliminary data.</text>
</comment>
<protein>
    <submittedName>
        <fullName evidence="3">Uncharacterized protein</fullName>
    </submittedName>
</protein>
<dbReference type="Proteomes" id="UP000186601">
    <property type="component" value="Unassembled WGS sequence"/>
</dbReference>
<keyword evidence="2" id="KW-0472">Membrane</keyword>
<organism evidence="3 4">
    <name type="scientific">Hermanssonia centrifuga</name>
    <dbReference type="NCBI Taxonomy" id="98765"/>
    <lineage>
        <taxon>Eukaryota</taxon>
        <taxon>Fungi</taxon>
        <taxon>Dikarya</taxon>
        <taxon>Basidiomycota</taxon>
        <taxon>Agaricomycotina</taxon>
        <taxon>Agaricomycetes</taxon>
        <taxon>Polyporales</taxon>
        <taxon>Meruliaceae</taxon>
        <taxon>Hermanssonia</taxon>
    </lineage>
</organism>
<gene>
    <name evidence="3" type="ORF">PHLCEN_2v12610</name>
</gene>
<evidence type="ECO:0000256" key="2">
    <source>
        <dbReference type="SAM" id="Phobius"/>
    </source>
</evidence>
<name>A0A2R6NGJ8_9APHY</name>
<feature type="non-terminal residue" evidence="3">
    <location>
        <position position="1"/>
    </location>
</feature>
<sequence>VSIPVPASGNEWIVAEVIRNEFATECNTQNTIDTTAVKRVKAKSKEKEEDNIIHGISNTHRRPLNPKKETPPPPTTILTVVLAITGFVISAVRIAAPTTPKSPSKTMMYSRCRKQDMTGLDVVQCIIIPNGMVLQQVFKSVYRM</sequence>
<accession>A0A2R6NGJ8</accession>
<dbReference type="AlphaFoldDB" id="A0A2R6NGJ8"/>
<feature type="transmembrane region" description="Helical" evidence="2">
    <location>
        <begin position="76"/>
        <end position="96"/>
    </location>
</feature>
<evidence type="ECO:0000313" key="4">
    <source>
        <dbReference type="Proteomes" id="UP000186601"/>
    </source>
</evidence>
<keyword evidence="2" id="KW-0812">Transmembrane</keyword>
<proteinExistence type="predicted"/>
<evidence type="ECO:0000313" key="3">
    <source>
        <dbReference type="EMBL" id="PSR71515.1"/>
    </source>
</evidence>
<reference evidence="3 4" key="1">
    <citation type="submission" date="2018-02" db="EMBL/GenBank/DDBJ databases">
        <title>Genome sequence of the basidiomycete white-rot fungus Phlebia centrifuga.</title>
        <authorList>
            <person name="Granchi Z."/>
            <person name="Peng M."/>
            <person name="de Vries R.P."/>
            <person name="Hilden K."/>
            <person name="Makela M.R."/>
            <person name="Grigoriev I."/>
            <person name="Riley R."/>
        </authorList>
    </citation>
    <scope>NUCLEOTIDE SEQUENCE [LARGE SCALE GENOMIC DNA]</scope>
    <source>
        <strain evidence="3 4">FBCC195</strain>
    </source>
</reference>